<evidence type="ECO:0000313" key="2">
    <source>
        <dbReference type="Proteomes" id="UP000317638"/>
    </source>
</evidence>
<protein>
    <submittedName>
        <fullName evidence="1">Uncharacterized protein</fullName>
    </submittedName>
</protein>
<keyword evidence="2" id="KW-1185">Reference proteome</keyword>
<dbReference type="OrthoDB" id="3728986at2"/>
<dbReference type="AlphaFoldDB" id="A0A553K5Y7"/>
<dbReference type="Proteomes" id="UP000317638">
    <property type="component" value="Unassembled WGS sequence"/>
</dbReference>
<accession>A0A553K5Y7</accession>
<proteinExistence type="predicted"/>
<sequence>MGPDELMADLDRELRNVLGALATLAPVTEDVTVSDERGVVQVTVRPDTTLAAISVVPAWQEKVEPGELAGVVGEALGRAQAKAMGFDIDALEASEAGQGPEVDEAQVEATRDALLREKTEELLAPISEDTLQARVDALPDMIEGLSRRLDVETLKMQNLTDADLPQDPADFVPDESVGDWVHTDSRMVGVRVVAGLVSEVSIKESWAAGRSGNALTESFNEIIERLPAVVAAQNKQGDSL</sequence>
<dbReference type="EMBL" id="VKKG01000001">
    <property type="protein sequence ID" value="TRY20120.1"/>
    <property type="molecule type" value="Genomic_DNA"/>
</dbReference>
<evidence type="ECO:0000313" key="1">
    <source>
        <dbReference type="EMBL" id="TRY20120.1"/>
    </source>
</evidence>
<comment type="caution">
    <text evidence="1">The sequence shown here is derived from an EMBL/GenBank/DDBJ whole genome shotgun (WGS) entry which is preliminary data.</text>
</comment>
<organism evidence="1 2">
    <name type="scientific">Tessaracoccus rhinocerotis</name>
    <dbReference type="NCBI Taxonomy" id="1689449"/>
    <lineage>
        <taxon>Bacteria</taxon>
        <taxon>Bacillati</taxon>
        <taxon>Actinomycetota</taxon>
        <taxon>Actinomycetes</taxon>
        <taxon>Propionibacteriales</taxon>
        <taxon>Propionibacteriaceae</taxon>
        <taxon>Tessaracoccus</taxon>
    </lineage>
</organism>
<reference evidence="1 2" key="1">
    <citation type="submission" date="2019-07" db="EMBL/GenBank/DDBJ databases">
        <authorList>
            <person name="Zhou L.-Y."/>
        </authorList>
    </citation>
    <scope>NUCLEOTIDE SEQUENCE [LARGE SCALE GENOMIC DNA]</scope>
    <source>
        <strain evidence="1 2">YIM 101269</strain>
    </source>
</reference>
<name>A0A553K5Y7_9ACTN</name>
<gene>
    <name evidence="1" type="ORF">FOJ82_04445</name>
</gene>
<dbReference type="RefSeq" id="WP_143937204.1">
    <property type="nucleotide sequence ID" value="NZ_VKKG01000001.1"/>
</dbReference>